<reference evidence="1" key="1">
    <citation type="submission" date="2020-12" db="EMBL/GenBank/DDBJ databases">
        <title>Bacterial taxonomy.</title>
        <authorList>
            <person name="Pan X."/>
        </authorList>
    </citation>
    <scope>NUCLEOTIDE SEQUENCE</scope>
    <source>
        <strain evidence="1">M0105</strain>
    </source>
</reference>
<name>A0A8J7M5W6_9RHOB</name>
<dbReference type="InterPro" id="IPR021730">
    <property type="entry name" value="YdbH"/>
</dbReference>
<comment type="caution">
    <text evidence="1">The sequence shown here is derived from an EMBL/GenBank/DDBJ whole genome shotgun (WGS) entry which is preliminary data.</text>
</comment>
<keyword evidence="2" id="KW-1185">Reference proteome</keyword>
<accession>A0A8J7M5W6</accession>
<dbReference type="AlphaFoldDB" id="A0A8J7M5W6"/>
<dbReference type="Proteomes" id="UP000655420">
    <property type="component" value="Unassembled WGS sequence"/>
</dbReference>
<dbReference type="EMBL" id="JAEHHL010000001">
    <property type="protein sequence ID" value="MBK0398422.1"/>
    <property type="molecule type" value="Genomic_DNA"/>
</dbReference>
<dbReference type="RefSeq" id="WP_200607487.1">
    <property type="nucleotide sequence ID" value="NZ_JAEHHL010000001.1"/>
</dbReference>
<sequence length="938" mass="95409">MRETGRIGRMGTNPVRRLARRLLMLLCVLGIAIVALHQSRRMVAEHAARYLLESQGMTVDALRVSEIGGTAALVEGVRLTGPDLSAERIEILYDAAGLSRSRISEVRLDGLRLDVSAGLAEIEEMLAGGAGGDTSLAVDLITVTNGTLILGPPFAGTVTIDGSLRPSGEGAVAELDAVLDLSALTGKVRLSSDGLATGALIAVTGEAALDLGELARIADLAETGSGQGRVVLEFEGSAAAPTGMDPFSALTEALTLAGRLRVEDARIGAESAISGELDWSLEGRDGEVALQLTPPSRLEAAGIDLAALGIIGGNLDERILTEIAGAGAEVRWRPLGPGGELGVRAALRLSRGEAVADLNLMARSVHNADMSLSQDAAASFEVAAAAIDLSRPDWSARLDAFGWQGEAIILPDGRLEISGPASAQLSEARLASTRMAAATFEGDLRVAGMASDWALEAAAGTSLAIEGLVSPGVAAIEGRVAAEVEEARVSGGDSGVKLALAARLGPFGAVLDAEDGPVAIEDIEARVVVTGDDAATGDASLSEVAARLPEQAVELSDGTATITRHGSGDATDISVAAAIRDIARAQRFAPAELELSGTLQGEALAASGAVALTGTGVSIPIELVGDLAGPNAEARLGPAPLAFRRSGLQPAALSPLLASVRDVDGRVTLDGTISVAAGSAPETRLLLRFDDVAARSADTDVEGLSGTLGLSSLSPLASAGTQRLRARRVVAGVPLTDADLRFSIAPARRGHAIRIRTAAAGLAGGTVGLAETTWVTGASGNAVRVSLEGVSLERLLRDWHIEGVSGTGVLSGSLPLEFAGGGVGVTGGVLASGGPGVVQVDWGGARETLVGAGQQVELAVRALEDFHYEILSVGVDQVPGGEMTLAIRLEGANPDVLDGHPFNFNINLSGELDRILAAVREGRRIGAGLLRGGIGSSP</sequence>
<dbReference type="Pfam" id="PF11739">
    <property type="entry name" value="YdbH-like"/>
    <property type="match status" value="1"/>
</dbReference>
<organism evidence="1 2">
    <name type="scientific">Thermohalobaculum xanthum</name>
    <dbReference type="NCBI Taxonomy" id="2753746"/>
    <lineage>
        <taxon>Bacteria</taxon>
        <taxon>Pseudomonadati</taxon>
        <taxon>Pseudomonadota</taxon>
        <taxon>Alphaproteobacteria</taxon>
        <taxon>Rhodobacterales</taxon>
        <taxon>Paracoccaceae</taxon>
        <taxon>Thermohalobaculum</taxon>
    </lineage>
</organism>
<evidence type="ECO:0000313" key="1">
    <source>
        <dbReference type="EMBL" id="MBK0398422.1"/>
    </source>
</evidence>
<protein>
    <submittedName>
        <fullName evidence="1">YdbH domain-containing protein</fullName>
    </submittedName>
</protein>
<gene>
    <name evidence="1" type="ORF">H0I76_04410</name>
</gene>
<proteinExistence type="predicted"/>
<evidence type="ECO:0000313" key="2">
    <source>
        <dbReference type="Proteomes" id="UP000655420"/>
    </source>
</evidence>